<dbReference type="GO" id="GO:0005886">
    <property type="term" value="C:plasma membrane"/>
    <property type="evidence" value="ECO:0007669"/>
    <property type="project" value="UniProtKB-SubCell"/>
</dbReference>
<gene>
    <name evidence="7" type="ORF">CIAN88_07980</name>
</gene>
<dbReference type="GO" id="GO:0022857">
    <property type="term" value="F:transmembrane transporter activity"/>
    <property type="evidence" value="ECO:0007669"/>
    <property type="project" value="InterPro"/>
</dbReference>
<evidence type="ECO:0000256" key="2">
    <source>
        <dbReference type="ARBA" id="ARBA00022475"/>
    </source>
</evidence>
<keyword evidence="3 6" id="KW-0812">Transmembrane</keyword>
<feature type="transmembrane region" description="Helical" evidence="6">
    <location>
        <begin position="12"/>
        <end position="33"/>
    </location>
</feature>
<dbReference type="Proteomes" id="UP000030008">
    <property type="component" value="Unassembled WGS sequence"/>
</dbReference>
<protein>
    <submittedName>
        <fullName evidence="7">ABC transporter permease</fullName>
    </submittedName>
</protein>
<organism evidence="7 8">
    <name type="scientific">Clostridium innocuum</name>
    <dbReference type="NCBI Taxonomy" id="1522"/>
    <lineage>
        <taxon>Bacteria</taxon>
        <taxon>Bacillati</taxon>
        <taxon>Bacillota</taxon>
        <taxon>Clostridia</taxon>
        <taxon>Eubacteriales</taxon>
        <taxon>Clostridiaceae</taxon>
        <taxon>Clostridium</taxon>
    </lineage>
</organism>
<evidence type="ECO:0000256" key="5">
    <source>
        <dbReference type="ARBA" id="ARBA00023136"/>
    </source>
</evidence>
<name>A0A099I7L7_CLOIN</name>
<dbReference type="CDD" id="cd06580">
    <property type="entry name" value="TM_PBP1_transp_TpRbsC_like"/>
    <property type="match status" value="1"/>
</dbReference>
<feature type="transmembrane region" description="Helical" evidence="6">
    <location>
        <begin position="148"/>
        <end position="168"/>
    </location>
</feature>
<feature type="transmembrane region" description="Helical" evidence="6">
    <location>
        <begin position="286"/>
        <end position="310"/>
    </location>
</feature>
<evidence type="ECO:0000313" key="8">
    <source>
        <dbReference type="Proteomes" id="UP000030008"/>
    </source>
</evidence>
<dbReference type="EMBL" id="JQIF01000035">
    <property type="protein sequence ID" value="KGJ53715.1"/>
    <property type="molecule type" value="Genomic_DNA"/>
</dbReference>
<keyword evidence="4 6" id="KW-1133">Transmembrane helix</keyword>
<evidence type="ECO:0000256" key="6">
    <source>
        <dbReference type="SAM" id="Phobius"/>
    </source>
</evidence>
<comment type="caution">
    <text evidence="7">The sequence shown here is derived from an EMBL/GenBank/DDBJ whole genome shotgun (WGS) entry which is preliminary data.</text>
</comment>
<comment type="subcellular location">
    <subcellularLocation>
        <location evidence="1">Cell membrane</location>
        <topology evidence="1">Multi-pass membrane protein</topology>
    </subcellularLocation>
</comment>
<feature type="transmembrane region" description="Helical" evidence="6">
    <location>
        <begin position="61"/>
        <end position="79"/>
    </location>
</feature>
<feature type="transmembrane region" description="Helical" evidence="6">
    <location>
        <begin position="246"/>
        <end position="266"/>
    </location>
</feature>
<proteinExistence type="predicted"/>
<reference evidence="7 8" key="1">
    <citation type="submission" date="2014-08" db="EMBL/GenBank/DDBJ databases">
        <title>Clostridium innocuum, an unnegligible vancomycin-resistant pathogen causing extra-intestinal infections.</title>
        <authorList>
            <person name="Feng Y."/>
            <person name="Chiu C.-H."/>
        </authorList>
    </citation>
    <scope>NUCLEOTIDE SEQUENCE [LARGE SCALE GENOMIC DNA]</scope>
    <source>
        <strain evidence="7 8">AN88</strain>
    </source>
</reference>
<feature type="transmembrane region" description="Helical" evidence="6">
    <location>
        <begin position="115"/>
        <end position="136"/>
    </location>
</feature>
<keyword evidence="2" id="KW-1003">Cell membrane</keyword>
<dbReference type="PANTHER" id="PTHR47089:SF1">
    <property type="entry name" value="GUANOSINE ABC TRANSPORTER PERMEASE PROTEIN NUPP"/>
    <property type="match status" value="1"/>
</dbReference>
<dbReference type="RefSeq" id="WP_009269177.1">
    <property type="nucleotide sequence ID" value="NZ_BAABXQ010000005.1"/>
</dbReference>
<keyword evidence="5 6" id="KW-0472">Membrane</keyword>
<evidence type="ECO:0000256" key="4">
    <source>
        <dbReference type="ARBA" id="ARBA00022989"/>
    </source>
</evidence>
<dbReference type="InterPro" id="IPR001851">
    <property type="entry name" value="ABC_transp_permease"/>
</dbReference>
<dbReference type="PANTHER" id="PTHR47089">
    <property type="entry name" value="ABC TRANSPORTER, PERMEASE PROTEIN"/>
    <property type="match status" value="1"/>
</dbReference>
<dbReference type="AlphaFoldDB" id="A0A099I7L7"/>
<accession>A0A099I7L7</accession>
<feature type="transmembrane region" description="Helical" evidence="6">
    <location>
        <begin position="198"/>
        <end position="216"/>
    </location>
</feature>
<evidence type="ECO:0000256" key="3">
    <source>
        <dbReference type="ARBA" id="ARBA00022692"/>
    </source>
</evidence>
<evidence type="ECO:0000256" key="1">
    <source>
        <dbReference type="ARBA" id="ARBA00004651"/>
    </source>
</evidence>
<feature type="transmembrane region" description="Helical" evidence="6">
    <location>
        <begin position="322"/>
        <end position="348"/>
    </location>
</feature>
<evidence type="ECO:0000313" key="7">
    <source>
        <dbReference type="EMBL" id="KGJ53715.1"/>
    </source>
</evidence>
<dbReference type="Pfam" id="PF02653">
    <property type="entry name" value="BPD_transp_2"/>
    <property type="match status" value="1"/>
</dbReference>
<sequence>MKKLLQSDAFKNFGSSAIAILIGLLIGAVVIFISNSSEALDGLRTLLAGPVEDGMLGIGRVLYYAVPIIMTGLSVGFAFKTGLFNIGTPGQFIIGAFAAVYVGVKWTFLPGSIHWLVAILAAFAAGGLWAVIPGVMKAYLNVNEVISSIMMNYIGMYLVNYSVSLVLFDALRNQSLPVATTAVIPKMGFDKIFTGSPANGGFVIAILFVILIYIILNKTSFGYEMKACGFNKDASKYAGINEKRNIILSMVIAGALAGVGGGLLYLSGSGKFIEVVDVLPAEGFNGIPVALLGLSNPIGVLFAGLFIAYLNVGGNAMQQFGFIPQIVDIIISCIIYCSALSLMIKVWLSKRRKTKELGTAKKEGE</sequence>
<feature type="transmembrane region" description="Helical" evidence="6">
    <location>
        <begin position="91"/>
        <end position="109"/>
    </location>
</feature>